<dbReference type="InterPro" id="IPR011889">
    <property type="entry name" value="Liste_lipo_26"/>
</dbReference>
<dbReference type="InterPro" id="IPR032675">
    <property type="entry name" value="LRR_dom_sf"/>
</dbReference>
<dbReference type="NCBIfam" id="TIGR02167">
    <property type="entry name" value="Liste_lipo_26"/>
    <property type="match status" value="16"/>
</dbReference>
<dbReference type="EMBL" id="CP045143">
    <property type="protein sequence ID" value="QFR23518.1"/>
    <property type="molecule type" value="Genomic_DNA"/>
</dbReference>
<dbReference type="Proteomes" id="UP000326779">
    <property type="component" value="Chromosome"/>
</dbReference>
<name>A0A5P8M4S9_9LACO</name>
<feature type="signal peptide" evidence="1">
    <location>
        <begin position="1"/>
        <end position="29"/>
    </location>
</feature>
<dbReference type="SUPFAM" id="SSF52058">
    <property type="entry name" value="L domain-like"/>
    <property type="match status" value="1"/>
</dbReference>
<dbReference type="Pfam" id="PF03382">
    <property type="entry name" value="DUF285"/>
    <property type="match status" value="4"/>
</dbReference>
<dbReference type="RefSeq" id="WP_152260776.1">
    <property type="nucleotide sequence ID" value="NZ_CP045143.1"/>
</dbReference>
<sequence>MKFTTLIKTSIWGILVFFLFLLNAPTATAASSLSSSGAPALSQGLFPVQSTKTPSIANTISSLITATAAQLTTENAPAPEDASTDWWDISTDGTLTIHSGHTLSFTDTHGAQWQTWPWTDQASTIKKAVIEPGVSAEQTLGFLFAGCTNLTDVEGLSNIKVNTVTTPGHPAVNTLAMMFQNCKSLTTINLDGLDTSSVTSMDSMFSGCSALTNLNLTKLDTSSATYMGNMFDGCSALTNLNVSNFDTSNVTYMGYMFSGCGALTSLDLGSFNTSHVTNMFHMFDSCSKLTSLDLSTFDAHQVTNTDEMFRYCSALKQLTFGKEFVTSRVTNMFCMFLGCSSLPSLDLSTFNTSQVINMQQMFNSCNSLVQLDLSSFDTHNVTDMGFMFNGCSKLAKLNVTSFDTSKVSSMQFLFNACSSLTNLDVRNFDTSNVTDMHFMFASDSNLSALDLTSFNTSKVTSMSWMFHGDSALQTLNLTPSKFNTGQVTTMNSMFWACNSLTAVDVSQFDTSSVVDMAGMFGGCNQVRTLAVSNFNTSLVTNMSQMFYACSALTQLDLHNFDTRKVTDMFDMMRDCTSLTQANVTGFNTSAVTRISGFFMNDRKLLTADLSSFDVRTLSNHDVGDMFANCTSLWKVSVGDKAQLGQGNNGNLPPHSAGAIAQNSPDPYTAGAGWQELGTAANPLEANGPQFSASGNSVTPGTLMYLLSQPRAGTVNPATGKAVWTYVWQPQRWWNITGDTLNIGTQPHALNLTNDKYSTNNSWPWSSQADATGVKHINLAATGLSAQGSISGLFKGLSNVTDIANLPDLDASKATDTSDMFNGCAALTSLDLSTLDTRRVTTETGMFTGTTHLWQLKLGPNFKTTTDNLGLGGPVAGTVISSTDAAGQAHSYTIQATDTAWQELGSLGTLLSPAGDTYTPTDLMKLYNDGTRPTTVQTYVWQQTGAGTIGLSMTGSFDYGKHFQPIFGALDLHNLQPFALTVTDTRADRAQMQWHVDATGSDFVSDDDPVKVSPNPWRFNAGNGVLQPMSTPITIWQNTSTSTDTTYPKNWDTNPFELDFPVGSVPQIGKYHATITFTLANGLS</sequence>
<dbReference type="PANTHER" id="PTHR45661:SF3">
    <property type="entry name" value="IG-LIKE DOMAIN-CONTAINING PROTEIN"/>
    <property type="match status" value="1"/>
</dbReference>
<proteinExistence type="predicted"/>
<protein>
    <submittedName>
        <fullName evidence="2">BspA family leucine-rich repeat surface protein</fullName>
    </submittedName>
</protein>
<evidence type="ECO:0000256" key="1">
    <source>
        <dbReference type="SAM" id="SignalP"/>
    </source>
</evidence>
<organism evidence="2 3">
    <name type="scientific">Schleiferilactobacillus harbinensis</name>
    <dbReference type="NCBI Taxonomy" id="304207"/>
    <lineage>
        <taxon>Bacteria</taxon>
        <taxon>Bacillati</taxon>
        <taxon>Bacillota</taxon>
        <taxon>Bacilli</taxon>
        <taxon>Lactobacillales</taxon>
        <taxon>Lactobacillaceae</taxon>
        <taxon>Schleiferilactobacillus</taxon>
    </lineage>
</organism>
<reference evidence="2 3" key="1">
    <citation type="submission" date="2019-10" db="EMBL/GenBank/DDBJ databases">
        <title>The completed genome of Lactobacillus harbinensis M1.</title>
        <authorList>
            <person name="Zheng Y."/>
        </authorList>
    </citation>
    <scope>NUCLEOTIDE SEQUENCE [LARGE SCALE GENOMIC DNA]</scope>
    <source>
        <strain evidence="2 3">M1</strain>
    </source>
</reference>
<dbReference type="Gene3D" id="3.80.10.10">
    <property type="entry name" value="Ribonuclease Inhibitor"/>
    <property type="match status" value="4"/>
</dbReference>
<evidence type="ECO:0000313" key="2">
    <source>
        <dbReference type="EMBL" id="QFR23518.1"/>
    </source>
</evidence>
<dbReference type="KEGG" id="lhb:D1010_08935"/>
<gene>
    <name evidence="2" type="ORF">D1010_08935</name>
</gene>
<evidence type="ECO:0000313" key="3">
    <source>
        <dbReference type="Proteomes" id="UP000326779"/>
    </source>
</evidence>
<dbReference type="PANTHER" id="PTHR45661">
    <property type="entry name" value="SURFACE ANTIGEN"/>
    <property type="match status" value="1"/>
</dbReference>
<dbReference type="SUPFAM" id="SSF52047">
    <property type="entry name" value="RNI-like"/>
    <property type="match status" value="1"/>
</dbReference>
<dbReference type="InterPro" id="IPR005046">
    <property type="entry name" value="DUF285"/>
</dbReference>
<dbReference type="InterPro" id="IPR053139">
    <property type="entry name" value="Surface_bspA-like"/>
</dbReference>
<keyword evidence="1" id="KW-0732">Signal</keyword>
<accession>A0A5P8M4S9</accession>
<feature type="chain" id="PRO_5024968318" evidence="1">
    <location>
        <begin position="30"/>
        <end position="1083"/>
    </location>
</feature>
<dbReference type="AlphaFoldDB" id="A0A5P8M4S9"/>